<evidence type="ECO:0000313" key="1">
    <source>
        <dbReference type="EMBL" id="KAK9080455.1"/>
    </source>
</evidence>
<evidence type="ECO:0000313" key="2">
    <source>
        <dbReference type="Proteomes" id="UP001408789"/>
    </source>
</evidence>
<dbReference type="AlphaFoldDB" id="A0AAP0DSQ4"/>
<dbReference type="PANTHER" id="PTHR33781:SF4">
    <property type="entry name" value="PROTEIN PHYTOCHROME KINASE SUBSTRATE 1"/>
    <property type="match status" value="1"/>
</dbReference>
<dbReference type="InterPro" id="IPR039615">
    <property type="entry name" value="PKS"/>
</dbReference>
<keyword evidence="2" id="KW-1185">Reference proteome</keyword>
<protein>
    <submittedName>
        <fullName evidence="1">Uncharacterized protein</fullName>
    </submittedName>
</protein>
<dbReference type="GO" id="GO:0009638">
    <property type="term" value="P:phototropism"/>
    <property type="evidence" value="ECO:0007669"/>
    <property type="project" value="InterPro"/>
</dbReference>
<dbReference type="Proteomes" id="UP001408789">
    <property type="component" value="Unassembled WGS sequence"/>
</dbReference>
<comment type="caution">
    <text evidence="1">The sequence shown here is derived from an EMBL/GenBank/DDBJ whole genome shotgun (WGS) entry which is preliminary data.</text>
</comment>
<gene>
    <name evidence="1" type="ORF">SSX86_000213</name>
</gene>
<proteinExistence type="predicted"/>
<organism evidence="1 2">
    <name type="scientific">Deinandra increscens subsp. villosa</name>
    <dbReference type="NCBI Taxonomy" id="3103831"/>
    <lineage>
        <taxon>Eukaryota</taxon>
        <taxon>Viridiplantae</taxon>
        <taxon>Streptophyta</taxon>
        <taxon>Embryophyta</taxon>
        <taxon>Tracheophyta</taxon>
        <taxon>Spermatophyta</taxon>
        <taxon>Magnoliopsida</taxon>
        <taxon>eudicotyledons</taxon>
        <taxon>Gunneridae</taxon>
        <taxon>Pentapetalae</taxon>
        <taxon>asterids</taxon>
        <taxon>campanulids</taxon>
        <taxon>Asterales</taxon>
        <taxon>Asteraceae</taxon>
        <taxon>Asteroideae</taxon>
        <taxon>Heliantheae alliance</taxon>
        <taxon>Madieae</taxon>
        <taxon>Madiinae</taxon>
        <taxon>Deinandra</taxon>
    </lineage>
</organism>
<dbReference type="PANTHER" id="PTHR33781">
    <property type="entry name" value="PROTEIN PHYTOCHROME KINASE SUBSTRATE 1-RELATED"/>
    <property type="match status" value="1"/>
</dbReference>
<name>A0AAP0DSQ4_9ASTR</name>
<sequence>MEYEAEFNSTDLRVASFSCYLKPRENKQNGKRFSHIFRRASLCLTMKPVDPFAFPDLTAKQKQFEEKSRKSCEVFSSETINKGDTMMNLETKMSFSSFDAIPKVNDEFVSISYDDVASDASSDLFEIEIFSTNGSSSELSSACSDHNEKRTVHTTATCQTSVKNKTGMQKKPQKTTVAGLLGCKSQQSVKVSEPVYKTTNKSKHYLHW</sequence>
<reference evidence="1 2" key="1">
    <citation type="submission" date="2024-04" db="EMBL/GenBank/DDBJ databases">
        <title>The reference genome of an endangered Asteraceae, Deinandra increscens subsp. villosa, native to the Central Coast of California.</title>
        <authorList>
            <person name="Guilliams M."/>
            <person name="Hasenstab-Lehman K."/>
            <person name="Meyer R."/>
            <person name="Mcevoy S."/>
        </authorList>
    </citation>
    <scope>NUCLEOTIDE SEQUENCE [LARGE SCALE GENOMIC DNA]</scope>
    <source>
        <tissue evidence="1">Leaf</tissue>
    </source>
</reference>
<dbReference type="EMBL" id="JBCNJP010000002">
    <property type="protein sequence ID" value="KAK9080455.1"/>
    <property type="molecule type" value="Genomic_DNA"/>
</dbReference>
<accession>A0AAP0DSQ4</accession>